<dbReference type="Pfam" id="PF06629">
    <property type="entry name" value="MipA"/>
    <property type="match status" value="1"/>
</dbReference>
<evidence type="ECO:0000256" key="4">
    <source>
        <dbReference type="ARBA" id="ARBA00023136"/>
    </source>
</evidence>
<keyword evidence="4 6" id="KW-0472">Membrane</keyword>
<evidence type="ECO:0000256" key="6">
    <source>
        <dbReference type="SAM" id="Phobius"/>
    </source>
</evidence>
<keyword evidence="5" id="KW-0998">Cell outer membrane</keyword>
<evidence type="ECO:0000256" key="2">
    <source>
        <dbReference type="ARBA" id="ARBA00005722"/>
    </source>
</evidence>
<dbReference type="EMBL" id="QGLF01000002">
    <property type="protein sequence ID" value="PWR22361.1"/>
    <property type="molecule type" value="Genomic_DNA"/>
</dbReference>
<dbReference type="GO" id="GO:0009279">
    <property type="term" value="C:cell outer membrane"/>
    <property type="evidence" value="ECO:0007669"/>
    <property type="project" value="UniProtKB-SubCell"/>
</dbReference>
<comment type="similarity">
    <text evidence="2">Belongs to the MipA/OmpV family.</text>
</comment>
<evidence type="ECO:0000313" key="8">
    <source>
        <dbReference type="Proteomes" id="UP000246077"/>
    </source>
</evidence>
<dbReference type="PANTHER" id="PTHR38776:SF1">
    <property type="entry name" value="MLTA-INTERACTING PROTEIN-RELATED"/>
    <property type="match status" value="1"/>
</dbReference>
<evidence type="ECO:0000256" key="5">
    <source>
        <dbReference type="ARBA" id="ARBA00023237"/>
    </source>
</evidence>
<name>A0A317E6W3_9PROT</name>
<feature type="transmembrane region" description="Helical" evidence="6">
    <location>
        <begin position="65"/>
        <end position="89"/>
    </location>
</feature>
<dbReference type="Proteomes" id="UP000246077">
    <property type="component" value="Unassembled WGS sequence"/>
</dbReference>
<keyword evidence="6" id="KW-0812">Transmembrane</keyword>
<dbReference type="AlphaFoldDB" id="A0A317E6W3"/>
<organism evidence="7 8">
    <name type="scientific">Zavarzinia compransoris</name>
    <dbReference type="NCBI Taxonomy" id="1264899"/>
    <lineage>
        <taxon>Bacteria</taxon>
        <taxon>Pseudomonadati</taxon>
        <taxon>Pseudomonadota</taxon>
        <taxon>Alphaproteobacteria</taxon>
        <taxon>Rhodospirillales</taxon>
        <taxon>Zavarziniaceae</taxon>
        <taxon>Zavarzinia</taxon>
    </lineage>
</organism>
<reference evidence="8" key="1">
    <citation type="submission" date="2018-05" db="EMBL/GenBank/DDBJ databases">
        <title>Zavarzinia sp. HR-AS.</title>
        <authorList>
            <person name="Lee Y."/>
            <person name="Jeon C.O."/>
        </authorList>
    </citation>
    <scope>NUCLEOTIDE SEQUENCE [LARGE SCALE GENOMIC DNA]</scope>
    <source>
        <strain evidence="8">DSM 1231</strain>
    </source>
</reference>
<keyword evidence="8" id="KW-1185">Reference proteome</keyword>
<evidence type="ECO:0000256" key="3">
    <source>
        <dbReference type="ARBA" id="ARBA00022729"/>
    </source>
</evidence>
<evidence type="ECO:0000313" key="7">
    <source>
        <dbReference type="EMBL" id="PWR22361.1"/>
    </source>
</evidence>
<dbReference type="PANTHER" id="PTHR38776">
    <property type="entry name" value="MLTA-INTERACTING PROTEIN-RELATED"/>
    <property type="match status" value="1"/>
</dbReference>
<proteinExistence type="inferred from homology"/>
<sequence length="340" mass="35327">MPFMRSIGGGPSGGVAPCSATPHADDAAHLKSCGRPGDRPNGLAAAPCDAILGNTLFGRWWMRGFLSVGVLGVLAGAVLGAVAAVGVAARADFDYYSSTFRASGSDMAALGVGYGPEFTGADSSVVAPAAYLHTSLGDGRFVELVGTMLTANFLADPQWQIGPALNFRQGRKSADDAVVERLHEVDDSWEVGLSIGWQLQDPNNARNRLRLGVDLLQDVSGGHKGLVADFTALYRQEVVARVDLGVLAGVTVATGDYMNDALGVTAADAAASGLAAYKPGGGFRDIRIAPLAVLHLSENWQLGATVGWARLIGNAADSPIVRDRGSENQIFASVSLGYAW</sequence>
<comment type="caution">
    <text evidence="7">The sequence shown here is derived from an EMBL/GenBank/DDBJ whole genome shotgun (WGS) entry which is preliminary data.</text>
</comment>
<evidence type="ECO:0000256" key="1">
    <source>
        <dbReference type="ARBA" id="ARBA00004442"/>
    </source>
</evidence>
<protein>
    <recommendedName>
        <fullName evidence="9">MipA/OmpV family protein</fullName>
    </recommendedName>
</protein>
<dbReference type="InterPro" id="IPR010583">
    <property type="entry name" value="MipA"/>
</dbReference>
<comment type="subcellular location">
    <subcellularLocation>
        <location evidence="1">Cell outer membrane</location>
    </subcellularLocation>
</comment>
<evidence type="ECO:0008006" key="9">
    <source>
        <dbReference type="Google" id="ProtNLM"/>
    </source>
</evidence>
<keyword evidence="6" id="KW-1133">Transmembrane helix</keyword>
<accession>A0A317E6W3</accession>
<keyword evidence="3" id="KW-0732">Signal</keyword>
<gene>
    <name evidence="7" type="ORF">DKG75_10450</name>
</gene>
<dbReference type="OrthoDB" id="5462484at2"/>